<dbReference type="AlphaFoldDB" id="A0A9D3SNY3"/>
<sequence length="226" mass="26416">MSEEEGNVEEAPPSRRHCLEQEDEDMDAHSSNEHFCGRRKRRMETTDEEDSDEEAPPRTRLRNLGSSSSSLWTLSPTLDVIPIIDSPSSDHFWWRMMMRRRELMAGEENNDEEASHAGWESVEPEDDEFEVFEHTDLERSSSPSRSLSSSFDLMSFIDDCTGQEFFAWVRQHENFDDISCLIRTVKLECIKSCLSSSRSTSLVWTWLEIFPFTFSPFPFFSLFNLW</sequence>
<evidence type="ECO:0000313" key="2">
    <source>
        <dbReference type="EMBL" id="KAG7326284.1"/>
    </source>
</evidence>
<gene>
    <name evidence="2" type="ORF">KOW79_009685</name>
</gene>
<name>A0A9D3SNY3_9TELE</name>
<feature type="compositionally biased region" description="Basic and acidic residues" evidence="1">
    <location>
        <begin position="27"/>
        <end position="36"/>
    </location>
</feature>
<accession>A0A9D3SNY3</accession>
<proteinExistence type="predicted"/>
<dbReference type="Proteomes" id="UP000824219">
    <property type="component" value="Linkage Group LG11"/>
</dbReference>
<feature type="region of interest" description="Disordered" evidence="1">
    <location>
        <begin position="1"/>
        <end position="68"/>
    </location>
</feature>
<dbReference type="EMBL" id="JAHKSW010000011">
    <property type="protein sequence ID" value="KAG7326284.1"/>
    <property type="molecule type" value="Genomic_DNA"/>
</dbReference>
<comment type="caution">
    <text evidence="2">The sequence shown here is derived from an EMBL/GenBank/DDBJ whole genome shotgun (WGS) entry which is preliminary data.</text>
</comment>
<protein>
    <submittedName>
        <fullName evidence="2">Uncharacterized protein</fullName>
    </submittedName>
</protein>
<keyword evidence="3" id="KW-1185">Reference proteome</keyword>
<evidence type="ECO:0000256" key="1">
    <source>
        <dbReference type="SAM" id="MobiDB-lite"/>
    </source>
</evidence>
<evidence type="ECO:0000313" key="3">
    <source>
        <dbReference type="Proteomes" id="UP000824219"/>
    </source>
</evidence>
<organism evidence="2 3">
    <name type="scientific">Hemibagrus wyckioides</name>
    <dbReference type="NCBI Taxonomy" id="337641"/>
    <lineage>
        <taxon>Eukaryota</taxon>
        <taxon>Metazoa</taxon>
        <taxon>Chordata</taxon>
        <taxon>Craniata</taxon>
        <taxon>Vertebrata</taxon>
        <taxon>Euteleostomi</taxon>
        <taxon>Actinopterygii</taxon>
        <taxon>Neopterygii</taxon>
        <taxon>Teleostei</taxon>
        <taxon>Ostariophysi</taxon>
        <taxon>Siluriformes</taxon>
        <taxon>Bagridae</taxon>
        <taxon>Hemibagrus</taxon>
    </lineage>
</organism>
<reference evidence="2 3" key="1">
    <citation type="submission" date="2021-06" db="EMBL/GenBank/DDBJ databases">
        <title>Chromosome-level genome assembly of the red-tail catfish (Hemibagrus wyckioides).</title>
        <authorList>
            <person name="Shao F."/>
        </authorList>
    </citation>
    <scope>NUCLEOTIDE SEQUENCE [LARGE SCALE GENOMIC DNA]</scope>
    <source>
        <strain evidence="2">EC202008001</strain>
        <tissue evidence="2">Blood</tissue>
    </source>
</reference>